<evidence type="ECO:0000256" key="3">
    <source>
        <dbReference type="ARBA" id="ARBA00021453"/>
    </source>
</evidence>
<dbReference type="SUPFAM" id="SSF50916">
    <property type="entry name" value="Rap30/74 interaction domains"/>
    <property type="match status" value="1"/>
</dbReference>
<dbReference type="Pfam" id="PF02270">
    <property type="entry name" value="TFIIF_beta"/>
    <property type="match status" value="1"/>
</dbReference>
<keyword evidence="5" id="KW-0238">DNA-binding</keyword>
<dbReference type="OrthoDB" id="26094at2759"/>
<evidence type="ECO:0000256" key="5">
    <source>
        <dbReference type="ARBA" id="ARBA00023125"/>
    </source>
</evidence>
<dbReference type="InterPro" id="IPR011039">
    <property type="entry name" value="TFIIF_interaction"/>
</dbReference>
<dbReference type="PANTHER" id="PTHR10445">
    <property type="entry name" value="GENERAL TRANSCRIPTION FACTOR IIF SUBUNIT 2"/>
    <property type="match status" value="1"/>
</dbReference>
<feature type="compositionally biased region" description="Acidic residues" evidence="10">
    <location>
        <begin position="9"/>
        <end position="19"/>
    </location>
</feature>
<dbReference type="Gene3D" id="1.10.10.10">
    <property type="entry name" value="Winged helix-like DNA-binding domain superfamily/Winged helix DNA-binding domain"/>
    <property type="match status" value="1"/>
</dbReference>
<evidence type="ECO:0000259" key="11">
    <source>
        <dbReference type="Pfam" id="PF02270"/>
    </source>
</evidence>
<protein>
    <recommendedName>
        <fullName evidence="3">Transcription initiation factor IIF subunit beta</fullName>
    </recommendedName>
    <alternativeName>
        <fullName evidence="9">TFIIF medium subunit</fullName>
    </alternativeName>
    <alternativeName>
        <fullName evidence="8">TFIIF-beta</fullName>
    </alternativeName>
</protein>
<feature type="region of interest" description="Disordered" evidence="10">
    <location>
        <begin position="1"/>
        <end position="27"/>
    </location>
</feature>
<evidence type="ECO:0000256" key="1">
    <source>
        <dbReference type="ARBA" id="ARBA00004123"/>
    </source>
</evidence>
<dbReference type="Proteomes" id="UP000800092">
    <property type="component" value="Unassembled WGS sequence"/>
</dbReference>
<dbReference type="InterPro" id="IPR040450">
    <property type="entry name" value="TFIIF_beta_HTH"/>
</dbReference>
<proteinExistence type="inferred from homology"/>
<organism evidence="13 14">
    <name type="scientific">Viridothelium virens</name>
    <name type="common">Speckled blister lichen</name>
    <name type="synonym">Trypethelium virens</name>
    <dbReference type="NCBI Taxonomy" id="1048519"/>
    <lineage>
        <taxon>Eukaryota</taxon>
        <taxon>Fungi</taxon>
        <taxon>Dikarya</taxon>
        <taxon>Ascomycota</taxon>
        <taxon>Pezizomycotina</taxon>
        <taxon>Dothideomycetes</taxon>
        <taxon>Dothideomycetes incertae sedis</taxon>
        <taxon>Trypetheliales</taxon>
        <taxon>Trypetheliaceae</taxon>
        <taxon>Viridothelium</taxon>
    </lineage>
</organism>
<dbReference type="PANTHER" id="PTHR10445:SF0">
    <property type="entry name" value="GENERAL TRANSCRIPTION FACTOR IIF SUBUNIT 2"/>
    <property type="match status" value="1"/>
</dbReference>
<evidence type="ECO:0000259" key="12">
    <source>
        <dbReference type="Pfam" id="PF17683"/>
    </source>
</evidence>
<dbReference type="InterPro" id="IPR040504">
    <property type="entry name" value="TFIIF_beta_N"/>
</dbReference>
<comment type="similarity">
    <text evidence="2">Belongs to the TFIIF beta subunit family.</text>
</comment>
<dbReference type="AlphaFoldDB" id="A0A6A6GT39"/>
<reference evidence="13" key="1">
    <citation type="journal article" date="2020" name="Stud. Mycol.">
        <title>101 Dothideomycetes genomes: a test case for predicting lifestyles and emergence of pathogens.</title>
        <authorList>
            <person name="Haridas S."/>
            <person name="Albert R."/>
            <person name="Binder M."/>
            <person name="Bloem J."/>
            <person name="Labutti K."/>
            <person name="Salamov A."/>
            <person name="Andreopoulos B."/>
            <person name="Baker S."/>
            <person name="Barry K."/>
            <person name="Bills G."/>
            <person name="Bluhm B."/>
            <person name="Cannon C."/>
            <person name="Castanera R."/>
            <person name="Culley D."/>
            <person name="Daum C."/>
            <person name="Ezra D."/>
            <person name="Gonzalez J."/>
            <person name="Henrissat B."/>
            <person name="Kuo A."/>
            <person name="Liang C."/>
            <person name="Lipzen A."/>
            <person name="Lutzoni F."/>
            <person name="Magnuson J."/>
            <person name="Mondo S."/>
            <person name="Nolan M."/>
            <person name="Ohm R."/>
            <person name="Pangilinan J."/>
            <person name="Park H.-J."/>
            <person name="Ramirez L."/>
            <person name="Alfaro M."/>
            <person name="Sun H."/>
            <person name="Tritt A."/>
            <person name="Yoshinaga Y."/>
            <person name="Zwiers L.-H."/>
            <person name="Turgeon B."/>
            <person name="Goodwin S."/>
            <person name="Spatafora J."/>
            <person name="Crous P."/>
            <person name="Grigoriev I."/>
        </authorList>
    </citation>
    <scope>NUCLEOTIDE SEQUENCE</scope>
    <source>
        <strain evidence="13">Tuck. ex Michener</strain>
    </source>
</reference>
<feature type="region of interest" description="Disordered" evidence="10">
    <location>
        <begin position="292"/>
        <end position="322"/>
    </location>
</feature>
<dbReference type="InterPro" id="IPR036390">
    <property type="entry name" value="WH_DNA-bd_sf"/>
</dbReference>
<dbReference type="FunFam" id="1.10.10.10:FF:000035">
    <property type="entry name" value="General transcription factor IIF subunit 2"/>
    <property type="match status" value="1"/>
</dbReference>
<dbReference type="InterPro" id="IPR036388">
    <property type="entry name" value="WH-like_DNA-bd_sf"/>
</dbReference>
<accession>A0A6A6GT39</accession>
<dbReference type="EMBL" id="ML991882">
    <property type="protein sequence ID" value="KAF2228956.1"/>
    <property type="molecule type" value="Genomic_DNA"/>
</dbReference>
<dbReference type="GO" id="GO:0003677">
    <property type="term" value="F:DNA binding"/>
    <property type="evidence" value="ECO:0007669"/>
    <property type="project" value="UniProtKB-KW"/>
</dbReference>
<evidence type="ECO:0000313" key="14">
    <source>
        <dbReference type="Proteomes" id="UP000800092"/>
    </source>
</evidence>
<comment type="subcellular location">
    <subcellularLocation>
        <location evidence="1">Nucleus</location>
    </subcellularLocation>
</comment>
<dbReference type="GO" id="GO:0006367">
    <property type="term" value="P:transcription initiation at RNA polymerase II promoter"/>
    <property type="evidence" value="ECO:0007669"/>
    <property type="project" value="InterPro"/>
</dbReference>
<evidence type="ECO:0000256" key="6">
    <source>
        <dbReference type="ARBA" id="ARBA00023163"/>
    </source>
</evidence>
<evidence type="ECO:0000256" key="9">
    <source>
        <dbReference type="ARBA" id="ARBA00081863"/>
    </source>
</evidence>
<feature type="domain" description="TFIIF beta subunit HTH" evidence="11">
    <location>
        <begin position="224"/>
        <end position="287"/>
    </location>
</feature>
<dbReference type="Pfam" id="PF17683">
    <property type="entry name" value="TFIIF_beta_N"/>
    <property type="match status" value="1"/>
</dbReference>
<evidence type="ECO:0000256" key="8">
    <source>
        <dbReference type="ARBA" id="ARBA00081473"/>
    </source>
</evidence>
<gene>
    <name evidence="13" type="ORF">EV356DRAFT_456717</name>
</gene>
<evidence type="ECO:0000256" key="2">
    <source>
        <dbReference type="ARBA" id="ARBA00009543"/>
    </source>
</evidence>
<dbReference type="CDD" id="cd07980">
    <property type="entry name" value="TFIIF_beta"/>
    <property type="match status" value="1"/>
</dbReference>
<keyword evidence="7" id="KW-0539">Nucleus</keyword>
<feature type="compositionally biased region" description="Acidic residues" evidence="10">
    <location>
        <begin position="302"/>
        <end position="315"/>
    </location>
</feature>
<evidence type="ECO:0000256" key="4">
    <source>
        <dbReference type="ARBA" id="ARBA00023015"/>
    </source>
</evidence>
<evidence type="ECO:0000256" key="7">
    <source>
        <dbReference type="ARBA" id="ARBA00023242"/>
    </source>
</evidence>
<feature type="domain" description="TFIIF beta subunit N-terminal" evidence="12">
    <location>
        <begin position="28"/>
        <end position="157"/>
    </location>
</feature>
<keyword evidence="6" id="KW-0804">Transcription</keyword>
<dbReference type="GO" id="GO:0005674">
    <property type="term" value="C:transcription factor TFIIF complex"/>
    <property type="evidence" value="ECO:0007669"/>
    <property type="project" value="InterPro"/>
</dbReference>
<dbReference type="InterPro" id="IPR003196">
    <property type="entry name" value="TFIIF_beta"/>
</dbReference>
<keyword evidence="14" id="KW-1185">Reference proteome</keyword>
<sequence length="322" mass="37590">MEGYPSTNVDDDDEYEDTGELAMPPTGNGLWLSRVPDYLWEALSTLNDDDEIKIGTMRIWNKPDGEKVKLDLDERREFQEVPKAYDLRVVNDKAKNTYVFSEKNQPGYKSQSAGQKRAFFGAGSESGPDSKRRKQFANSIPKQTTLVGPACHEVNCVALENAEYRRLMDERMRKLFQPKHTTRFLQPDQQNEARLLYNSQKSQMQGFIVPAAWKPKKSQENKNVRISQEDLIPWLIDLFTEYKYWPMKQLRVRTKQPETFLRDTLQEIAYMVKSGPFSNLWTLKEEYVTNLPEGTNIKEERPPDDEEEEEDDANMEEVKLER</sequence>
<dbReference type="SUPFAM" id="SSF46785">
    <property type="entry name" value="Winged helix' DNA-binding domain"/>
    <property type="match status" value="1"/>
</dbReference>
<keyword evidence="4" id="KW-0805">Transcription regulation</keyword>
<evidence type="ECO:0000256" key="10">
    <source>
        <dbReference type="SAM" id="MobiDB-lite"/>
    </source>
</evidence>
<evidence type="ECO:0000313" key="13">
    <source>
        <dbReference type="EMBL" id="KAF2228956.1"/>
    </source>
</evidence>
<name>A0A6A6GT39_VIRVR</name>